<dbReference type="GO" id="GO:0046872">
    <property type="term" value="F:metal ion binding"/>
    <property type="evidence" value="ECO:0007669"/>
    <property type="project" value="UniProtKB-KW"/>
</dbReference>
<reference evidence="7" key="1">
    <citation type="submission" date="2020-05" db="EMBL/GenBank/DDBJ databases">
        <authorList>
            <person name="Chiriac C."/>
            <person name="Salcher M."/>
            <person name="Ghai R."/>
            <person name="Kavagutti S V."/>
        </authorList>
    </citation>
    <scope>NUCLEOTIDE SEQUENCE</scope>
</reference>
<dbReference type="CDD" id="cd10001">
    <property type="entry name" value="HDAC_classII_APAH"/>
    <property type="match status" value="1"/>
</dbReference>
<dbReference type="GO" id="GO:0016787">
    <property type="term" value="F:hydrolase activity"/>
    <property type="evidence" value="ECO:0007669"/>
    <property type="project" value="UniProtKB-KW"/>
</dbReference>
<evidence type="ECO:0000256" key="3">
    <source>
        <dbReference type="ARBA" id="ARBA00022723"/>
    </source>
</evidence>
<dbReference type="AlphaFoldDB" id="A0A6J6AHH9"/>
<organism evidence="7">
    <name type="scientific">freshwater metagenome</name>
    <dbReference type="NCBI Taxonomy" id="449393"/>
    <lineage>
        <taxon>unclassified sequences</taxon>
        <taxon>metagenomes</taxon>
        <taxon>ecological metagenomes</taxon>
    </lineage>
</organism>
<dbReference type="PANTHER" id="PTHR10625">
    <property type="entry name" value="HISTONE DEACETYLASE HDAC1-RELATED"/>
    <property type="match status" value="1"/>
</dbReference>
<comment type="cofactor">
    <cofactor evidence="1">
        <name>Zn(2+)</name>
        <dbReference type="ChEBI" id="CHEBI:29105"/>
    </cofactor>
</comment>
<evidence type="ECO:0000256" key="4">
    <source>
        <dbReference type="ARBA" id="ARBA00022801"/>
    </source>
</evidence>
<dbReference type="PRINTS" id="PR01270">
    <property type="entry name" value="HDASUPER"/>
</dbReference>
<dbReference type="InterPro" id="IPR023696">
    <property type="entry name" value="Ureohydrolase_dom_sf"/>
</dbReference>
<evidence type="ECO:0000259" key="6">
    <source>
        <dbReference type="Pfam" id="PF00850"/>
    </source>
</evidence>
<evidence type="ECO:0000313" key="7">
    <source>
        <dbReference type="EMBL" id="CAB4368315.1"/>
    </source>
</evidence>
<dbReference type="PANTHER" id="PTHR10625:SF17">
    <property type="entry name" value="HISTONE DEACETYLASE 8"/>
    <property type="match status" value="1"/>
</dbReference>
<protein>
    <submittedName>
        <fullName evidence="7">Unannotated protein</fullName>
    </submittedName>
</protein>
<evidence type="ECO:0000256" key="1">
    <source>
        <dbReference type="ARBA" id="ARBA00001947"/>
    </source>
</evidence>
<dbReference type="Gene3D" id="3.40.800.20">
    <property type="entry name" value="Histone deacetylase domain"/>
    <property type="match status" value="1"/>
</dbReference>
<dbReference type="InterPro" id="IPR000286">
    <property type="entry name" value="HDACs"/>
</dbReference>
<evidence type="ECO:0000256" key="2">
    <source>
        <dbReference type="ARBA" id="ARBA00005947"/>
    </source>
</evidence>
<keyword evidence="5" id="KW-0862">Zinc</keyword>
<dbReference type="GO" id="GO:0004407">
    <property type="term" value="F:histone deacetylase activity"/>
    <property type="evidence" value="ECO:0007669"/>
    <property type="project" value="TreeGrafter"/>
</dbReference>
<accession>A0A6J6AHH9</accession>
<name>A0A6J6AHH9_9ZZZZ</name>
<gene>
    <name evidence="7" type="ORF">UFOPK4179_01113</name>
</gene>
<dbReference type="Pfam" id="PF00850">
    <property type="entry name" value="Hist_deacetyl"/>
    <property type="match status" value="1"/>
</dbReference>
<dbReference type="GO" id="GO:0040029">
    <property type="term" value="P:epigenetic regulation of gene expression"/>
    <property type="evidence" value="ECO:0007669"/>
    <property type="project" value="TreeGrafter"/>
</dbReference>
<keyword evidence="3" id="KW-0479">Metal-binding</keyword>
<evidence type="ECO:0000256" key="5">
    <source>
        <dbReference type="ARBA" id="ARBA00022833"/>
    </source>
</evidence>
<dbReference type="SUPFAM" id="SSF52768">
    <property type="entry name" value="Arginase/deacetylase"/>
    <property type="match status" value="1"/>
</dbReference>
<comment type="similarity">
    <text evidence="2">Belongs to the histone deacetylase family.</text>
</comment>
<dbReference type="EMBL" id="CAETWZ010000124">
    <property type="protein sequence ID" value="CAB4368315.1"/>
    <property type="molecule type" value="Genomic_DNA"/>
</dbReference>
<keyword evidence="4" id="KW-0378">Hydrolase</keyword>
<proteinExistence type="inferred from homology"/>
<feature type="domain" description="Histone deacetylase" evidence="6">
    <location>
        <begin position="49"/>
        <end position="340"/>
    </location>
</feature>
<dbReference type="InterPro" id="IPR023801">
    <property type="entry name" value="His_deacetylse_dom"/>
</dbReference>
<dbReference type="InterPro" id="IPR037138">
    <property type="entry name" value="His_deacetylse_dom_sf"/>
</dbReference>
<sequence>MKVVYTPAHLLHDPHTEIEKGTVHSPFEHIGRGEIIREVLSADSRFDFLTPTQWGIDPINAVHDSGLERFLTTAWQEYQDIIGPCREVTPEVFYSQALRNKMSLGAEPASISGRLGWWCFETTTPLTEGTYEAARGAVDTAMTAMQVVLDGEKAAYGLCRPPGHHATTSLYGGYCFFNNAAIVAHHVAKTRGVKVVVLDVDYHHGNGTQEIFYDRDDVMYVSLHGDPARAYPYTIGYADETGTGKGRGSNINVPFAARTGDDVYVNALADVMNKIHAFGADMIVVSLGLDTFITDPICDLSVTTDGFRRCGELVKQLGLPAVVLQEGGYDVENLGINVQSWLVGLGA</sequence>